<dbReference type="Proteomes" id="UP001139971">
    <property type="component" value="Unassembled WGS sequence"/>
</dbReference>
<dbReference type="InterPro" id="IPR021295">
    <property type="entry name" value="DUF2867"/>
</dbReference>
<protein>
    <submittedName>
        <fullName evidence="1">DUF2867 domain-containing protein</fullName>
    </submittedName>
</protein>
<keyword evidence="2" id="KW-1185">Reference proteome</keyword>
<organism evidence="1 2">
    <name type="scientific">Tahibacter soli</name>
    <dbReference type="NCBI Taxonomy" id="2983605"/>
    <lineage>
        <taxon>Bacteria</taxon>
        <taxon>Pseudomonadati</taxon>
        <taxon>Pseudomonadota</taxon>
        <taxon>Gammaproteobacteria</taxon>
        <taxon>Lysobacterales</taxon>
        <taxon>Rhodanobacteraceae</taxon>
        <taxon>Tahibacter</taxon>
    </lineage>
</organism>
<dbReference type="RefSeq" id="WP_263544896.1">
    <property type="nucleotide sequence ID" value="NZ_JAOVZO020000014.1"/>
</dbReference>
<proteinExistence type="predicted"/>
<comment type="caution">
    <text evidence="1">The sequence shown here is derived from an EMBL/GenBank/DDBJ whole genome shotgun (WGS) entry which is preliminary data.</text>
</comment>
<evidence type="ECO:0000313" key="2">
    <source>
        <dbReference type="Proteomes" id="UP001139971"/>
    </source>
</evidence>
<name>A0A9X3YI76_9GAMM</name>
<accession>A0A9X3YI76</accession>
<sequence length="179" mass="19954">MSPSLDRVTAIALPAQSRIVDIYPTTDLADAYAVELPAGASNDPEALARFVFSQSPRWAGGLMRVRDALVSVFGLKTARHLQALDADAMKERVGLFRIYRREPSEILLGEDDRHLDFRLSVLCSQEPSPASTRRLVVSTVVRCRNRLGRVYIFLIAPFHRLIMRASLRRAARAGWPPAA</sequence>
<dbReference type="EMBL" id="JAOVZO020000014">
    <property type="protein sequence ID" value="MDC8012771.1"/>
    <property type="molecule type" value="Genomic_DNA"/>
</dbReference>
<reference evidence="1" key="1">
    <citation type="submission" date="2023-02" db="EMBL/GenBank/DDBJ databases">
        <title>Tahibacter soli sp. nov. isolated from soil.</title>
        <authorList>
            <person name="Baek J.H."/>
            <person name="Lee J.K."/>
            <person name="Choi D.G."/>
            <person name="Jeon C.O."/>
        </authorList>
    </citation>
    <scope>NUCLEOTIDE SEQUENCE</scope>
    <source>
        <strain evidence="1">BL</strain>
    </source>
</reference>
<dbReference type="Pfam" id="PF11066">
    <property type="entry name" value="DUF2867"/>
    <property type="match status" value="1"/>
</dbReference>
<gene>
    <name evidence="1" type="ORF">OD750_009450</name>
</gene>
<dbReference type="AlphaFoldDB" id="A0A9X3YI76"/>
<evidence type="ECO:0000313" key="1">
    <source>
        <dbReference type="EMBL" id="MDC8012771.1"/>
    </source>
</evidence>